<dbReference type="InterPro" id="IPR003732">
    <property type="entry name" value="Daa-tRNA_deacyls_DTD"/>
</dbReference>
<evidence type="ECO:0000313" key="4">
    <source>
        <dbReference type="Proteomes" id="UP000003280"/>
    </source>
</evidence>
<dbReference type="GO" id="GO:0051500">
    <property type="term" value="F:D-tyrosyl-tRNA(Tyr) deacylase activity"/>
    <property type="evidence" value="ECO:0007669"/>
    <property type="project" value="TreeGrafter"/>
</dbReference>
<organism evidence="3 4">
    <name type="scientific">Peptoniphilus duerdenii ATCC BAA-1640</name>
    <dbReference type="NCBI Taxonomy" id="862517"/>
    <lineage>
        <taxon>Bacteria</taxon>
        <taxon>Bacillati</taxon>
        <taxon>Bacillota</taxon>
        <taxon>Tissierellia</taxon>
        <taxon>Tissierellales</taxon>
        <taxon>Peptoniphilaceae</taxon>
        <taxon>Peptoniphilus</taxon>
    </lineage>
</organism>
<comment type="domain">
    <text evidence="2">A Gly-cisPro motif from one monomer fits into the active site of the other monomer to allow specific chiral rejection of L-amino acids.</text>
</comment>
<dbReference type="EC" id="3.1.1.-" evidence="2"/>
<dbReference type="AlphaFoldDB" id="E0NN59"/>
<dbReference type="GO" id="GO:0005737">
    <property type="term" value="C:cytoplasm"/>
    <property type="evidence" value="ECO:0007669"/>
    <property type="project" value="UniProtKB-SubCell"/>
</dbReference>
<keyword evidence="2" id="KW-0963">Cytoplasm</keyword>
<dbReference type="InterPro" id="IPR023509">
    <property type="entry name" value="DTD-like_sf"/>
</dbReference>
<dbReference type="HAMAP" id="MF_00518">
    <property type="entry name" value="Deacylase_Dtd"/>
    <property type="match status" value="1"/>
</dbReference>
<keyword evidence="4" id="KW-1185">Reference proteome</keyword>
<evidence type="ECO:0000256" key="2">
    <source>
        <dbReference type="HAMAP-Rule" id="MF_00518"/>
    </source>
</evidence>
<name>E0NN59_9FIRM</name>
<dbReference type="STRING" id="862517.HMPREF9225_1598"/>
<dbReference type="eggNOG" id="COG1490">
    <property type="taxonomic scope" value="Bacteria"/>
</dbReference>
<keyword evidence="2" id="KW-0820">tRNA-binding</keyword>
<dbReference type="RefSeq" id="WP_008902373.1">
    <property type="nucleotide sequence ID" value="NZ_GL397071.1"/>
</dbReference>
<dbReference type="FunFam" id="3.50.80.10:FF:000001">
    <property type="entry name" value="D-aminoacyl-tRNA deacylase"/>
    <property type="match status" value="1"/>
</dbReference>
<feature type="short sequence motif" description="Gly-cisPro motif, important for rejection of L-amino acids" evidence="2">
    <location>
        <begin position="137"/>
        <end position="138"/>
    </location>
</feature>
<dbReference type="CDD" id="cd00563">
    <property type="entry name" value="Dtyr_deacylase"/>
    <property type="match status" value="1"/>
</dbReference>
<comment type="subunit">
    <text evidence="2">Homodimer.</text>
</comment>
<proteinExistence type="inferred from homology"/>
<evidence type="ECO:0000256" key="1">
    <source>
        <dbReference type="ARBA" id="ARBA00009673"/>
    </source>
</evidence>
<comment type="catalytic activity">
    <reaction evidence="2">
        <text>glycyl-tRNA(Ala) + H2O = tRNA(Ala) + glycine + H(+)</text>
        <dbReference type="Rhea" id="RHEA:53744"/>
        <dbReference type="Rhea" id="RHEA-COMP:9657"/>
        <dbReference type="Rhea" id="RHEA-COMP:13640"/>
        <dbReference type="ChEBI" id="CHEBI:15377"/>
        <dbReference type="ChEBI" id="CHEBI:15378"/>
        <dbReference type="ChEBI" id="CHEBI:57305"/>
        <dbReference type="ChEBI" id="CHEBI:78442"/>
        <dbReference type="ChEBI" id="CHEBI:78522"/>
    </reaction>
</comment>
<dbReference type="HOGENOM" id="CLU_076901_1_0_9"/>
<dbReference type="NCBIfam" id="TIGR00256">
    <property type="entry name" value="D-aminoacyl-tRNA deacylase"/>
    <property type="match status" value="1"/>
</dbReference>
<dbReference type="Proteomes" id="UP000003280">
    <property type="component" value="Unassembled WGS sequence"/>
</dbReference>
<dbReference type="GO" id="GO:0106026">
    <property type="term" value="F:Gly-tRNA(Ala) deacylase activity"/>
    <property type="evidence" value="ECO:0007669"/>
    <property type="project" value="UniProtKB-UniRule"/>
</dbReference>
<dbReference type="SUPFAM" id="SSF69500">
    <property type="entry name" value="DTD-like"/>
    <property type="match status" value="1"/>
</dbReference>
<comment type="caution">
    <text evidence="3">The sequence shown here is derived from an EMBL/GenBank/DDBJ whole genome shotgun (WGS) entry which is preliminary data.</text>
</comment>
<dbReference type="GO" id="GO:0000049">
    <property type="term" value="F:tRNA binding"/>
    <property type="evidence" value="ECO:0007669"/>
    <property type="project" value="UniProtKB-UniRule"/>
</dbReference>
<gene>
    <name evidence="2 3" type="primary">dtd</name>
    <name evidence="3" type="ORF">HMPREF9225_1598</name>
</gene>
<protein>
    <recommendedName>
        <fullName evidence="2">D-aminoacyl-tRNA deacylase</fullName>
        <shortName evidence="2">DTD</shortName>
        <ecNumber evidence="2">3.1.1.96</ecNumber>
    </recommendedName>
    <alternativeName>
        <fullName evidence="2">Gly-tRNA(Ala) deacylase</fullName>
        <ecNumber evidence="2">3.1.1.-</ecNumber>
    </alternativeName>
</protein>
<dbReference type="EMBL" id="AEEH01000048">
    <property type="protein sequence ID" value="EFM24732.1"/>
    <property type="molecule type" value="Genomic_DNA"/>
</dbReference>
<dbReference type="Pfam" id="PF02580">
    <property type="entry name" value="Tyr_Deacylase"/>
    <property type="match status" value="1"/>
</dbReference>
<sequence>MRAVVQRSYEASVKVDGETIGKIDWGMVVLLGIKDTDTVEDLNYILRKLLNLRIYDDENGVMNKSIMDVGGSILLISQFTLYGDVRKGNRPSYSTAAGFEEGRALYEKMIEELKNSQLKIETGSYGADMKVSLINNGPVTILLDSEKVF</sequence>
<evidence type="ECO:0000313" key="3">
    <source>
        <dbReference type="EMBL" id="EFM24732.1"/>
    </source>
</evidence>
<dbReference type="GO" id="GO:0019478">
    <property type="term" value="P:D-amino acid catabolic process"/>
    <property type="evidence" value="ECO:0007669"/>
    <property type="project" value="UniProtKB-UniRule"/>
</dbReference>
<reference evidence="3 4" key="1">
    <citation type="submission" date="2010-07" db="EMBL/GenBank/DDBJ databases">
        <authorList>
            <person name="Muzny D."/>
            <person name="Qin X."/>
            <person name="Deng J."/>
            <person name="Jiang H."/>
            <person name="Liu Y."/>
            <person name="Qu J."/>
            <person name="Song X.-Z."/>
            <person name="Zhang L."/>
            <person name="Thornton R."/>
            <person name="Coyle M."/>
            <person name="Francisco L."/>
            <person name="Jackson L."/>
            <person name="Javaid M."/>
            <person name="Korchina V."/>
            <person name="Kovar C."/>
            <person name="Mata R."/>
            <person name="Mathew T."/>
            <person name="Ngo R."/>
            <person name="Nguyen L."/>
            <person name="Nguyen N."/>
            <person name="Okwuonu G."/>
            <person name="Ongeri F."/>
            <person name="Pham C."/>
            <person name="Simmons D."/>
            <person name="Wilczek-Boney K."/>
            <person name="Hale W."/>
            <person name="Jakkamsetti A."/>
            <person name="Pham P."/>
            <person name="Ruth R."/>
            <person name="San Lucas F."/>
            <person name="Warren J."/>
            <person name="Zhang J."/>
            <person name="Zhao Z."/>
            <person name="Zhou C."/>
            <person name="Zhu D."/>
            <person name="Lee S."/>
            <person name="Bess C."/>
            <person name="Blankenburg K."/>
            <person name="Forbes L."/>
            <person name="Fu Q."/>
            <person name="Gubbala S."/>
            <person name="Hirani K."/>
            <person name="Jayaseelan J.C."/>
            <person name="Lara F."/>
            <person name="Munidasa M."/>
            <person name="Palculict T."/>
            <person name="Patil S."/>
            <person name="Pu L.-L."/>
            <person name="Saada N."/>
            <person name="Tang L."/>
            <person name="Weissenberger G."/>
            <person name="Zhu Y."/>
            <person name="Hemphill L."/>
            <person name="Shang Y."/>
            <person name="Youmans B."/>
            <person name="Ayvaz T."/>
            <person name="Ross M."/>
            <person name="Santibanez J."/>
            <person name="Aqrawi P."/>
            <person name="Gross S."/>
            <person name="Joshi V."/>
            <person name="Fowler G."/>
            <person name="Nazareth L."/>
            <person name="Reid J."/>
            <person name="Worley K."/>
            <person name="Petrosino J."/>
            <person name="Highlander S."/>
            <person name="Gibbs R."/>
        </authorList>
    </citation>
    <scope>NUCLEOTIDE SEQUENCE [LARGE SCALE GENOMIC DNA]</scope>
    <source>
        <strain evidence="3 4">ATCC BAA-1640</strain>
    </source>
</reference>
<accession>E0NN59</accession>
<dbReference type="PANTHER" id="PTHR10472:SF5">
    <property type="entry name" value="D-AMINOACYL-TRNA DEACYLASE 1"/>
    <property type="match status" value="1"/>
</dbReference>
<dbReference type="PANTHER" id="PTHR10472">
    <property type="entry name" value="D-TYROSYL-TRNA TYR DEACYLASE"/>
    <property type="match status" value="1"/>
</dbReference>
<comment type="subcellular location">
    <subcellularLocation>
        <location evidence="2">Cytoplasm</location>
    </subcellularLocation>
</comment>
<keyword evidence="2" id="KW-0694">RNA-binding</keyword>
<comment type="similarity">
    <text evidence="1 2">Belongs to the DTD family.</text>
</comment>
<dbReference type="GO" id="GO:0043908">
    <property type="term" value="F:Ser(Gly)-tRNA(Ala) hydrolase activity"/>
    <property type="evidence" value="ECO:0007669"/>
    <property type="project" value="UniProtKB-UniRule"/>
</dbReference>
<comment type="catalytic activity">
    <reaction evidence="2">
        <text>a D-aminoacyl-tRNA + H2O = a tRNA + a D-alpha-amino acid + H(+)</text>
        <dbReference type="Rhea" id="RHEA:13953"/>
        <dbReference type="Rhea" id="RHEA-COMP:10123"/>
        <dbReference type="Rhea" id="RHEA-COMP:10124"/>
        <dbReference type="ChEBI" id="CHEBI:15377"/>
        <dbReference type="ChEBI" id="CHEBI:15378"/>
        <dbReference type="ChEBI" id="CHEBI:59871"/>
        <dbReference type="ChEBI" id="CHEBI:78442"/>
        <dbReference type="ChEBI" id="CHEBI:79333"/>
        <dbReference type="EC" id="3.1.1.96"/>
    </reaction>
</comment>
<dbReference type="EC" id="3.1.1.96" evidence="2"/>
<dbReference type="Gene3D" id="3.50.80.10">
    <property type="entry name" value="D-tyrosyl-tRNA(Tyr) deacylase"/>
    <property type="match status" value="1"/>
</dbReference>
<dbReference type="OrthoDB" id="9801395at2"/>
<keyword evidence="2 3" id="KW-0378">Hydrolase</keyword>
<comment type="function">
    <text evidence="2">An aminoacyl-tRNA editing enzyme that deacylates mischarged D-aminoacyl-tRNAs. Also deacylates mischarged glycyl-tRNA(Ala), protecting cells against glycine mischarging by AlaRS. Acts via tRNA-based rather than protein-based catalysis; rejects L-amino acids rather than detecting D-amino acids in the active site. By recycling D-aminoacyl-tRNA to D-amino acids and free tRNA molecules, this enzyme counteracts the toxicity associated with the formation of D-aminoacyl-tRNA entities in vivo and helps enforce protein L-homochirality.</text>
</comment>